<dbReference type="GO" id="GO:0030261">
    <property type="term" value="P:chromosome condensation"/>
    <property type="evidence" value="ECO:0007669"/>
    <property type="project" value="UniProtKB-KW"/>
</dbReference>
<dbReference type="InterPro" id="IPR000119">
    <property type="entry name" value="Hist_DNA-bd"/>
</dbReference>
<dbReference type="Proteomes" id="UP000178176">
    <property type="component" value="Unassembled WGS sequence"/>
</dbReference>
<evidence type="ECO:0000313" key="4">
    <source>
        <dbReference type="EMBL" id="OGC92982.1"/>
    </source>
</evidence>
<dbReference type="EMBL" id="MEXH01000002">
    <property type="protein sequence ID" value="OGC92982.1"/>
    <property type="molecule type" value="Genomic_DNA"/>
</dbReference>
<comment type="similarity">
    <text evidence="3">Belongs to the bacterial histone-like protein family.</text>
</comment>
<dbReference type="GO" id="GO:0003677">
    <property type="term" value="F:DNA binding"/>
    <property type="evidence" value="ECO:0007669"/>
    <property type="project" value="UniProtKB-KW"/>
</dbReference>
<evidence type="ECO:0000256" key="2">
    <source>
        <dbReference type="ARBA" id="ARBA00023125"/>
    </source>
</evidence>
<dbReference type="PANTHER" id="PTHR33175">
    <property type="entry name" value="DNA-BINDING PROTEIN HU"/>
    <property type="match status" value="1"/>
</dbReference>
<keyword evidence="2" id="KW-0238">DNA-binding</keyword>
<dbReference type="SUPFAM" id="SSF47729">
    <property type="entry name" value="IHF-like DNA-binding proteins"/>
    <property type="match status" value="1"/>
</dbReference>
<name>A0A1F4YGC6_9BACT</name>
<dbReference type="SMART" id="SM00411">
    <property type="entry name" value="BHL"/>
    <property type="match status" value="1"/>
</dbReference>
<dbReference type="GO" id="GO:0030527">
    <property type="term" value="F:structural constituent of chromatin"/>
    <property type="evidence" value="ECO:0007669"/>
    <property type="project" value="InterPro"/>
</dbReference>
<gene>
    <name evidence="4" type="ORF">A2876_00320</name>
</gene>
<dbReference type="GO" id="GO:0005829">
    <property type="term" value="C:cytosol"/>
    <property type="evidence" value="ECO:0007669"/>
    <property type="project" value="TreeGrafter"/>
</dbReference>
<dbReference type="PANTHER" id="PTHR33175:SF3">
    <property type="entry name" value="DNA-BINDING PROTEIN HU-BETA"/>
    <property type="match status" value="1"/>
</dbReference>
<reference evidence="4 5" key="1">
    <citation type="journal article" date="2016" name="Nat. Commun.">
        <title>Thousands of microbial genomes shed light on interconnected biogeochemical processes in an aquifer system.</title>
        <authorList>
            <person name="Anantharaman K."/>
            <person name="Brown C.T."/>
            <person name="Hug L.A."/>
            <person name="Sharon I."/>
            <person name="Castelle C.J."/>
            <person name="Probst A.J."/>
            <person name="Thomas B.C."/>
            <person name="Singh A."/>
            <person name="Wilkins M.J."/>
            <person name="Karaoz U."/>
            <person name="Brodie E.L."/>
            <person name="Williams K.H."/>
            <person name="Hubbard S.S."/>
            <person name="Banfield J.F."/>
        </authorList>
    </citation>
    <scope>NUCLEOTIDE SEQUENCE [LARGE SCALE GENOMIC DNA]</scope>
</reference>
<accession>A0A1F4YGC6</accession>
<evidence type="ECO:0000256" key="1">
    <source>
        <dbReference type="ARBA" id="ARBA00023067"/>
    </source>
</evidence>
<sequence>MFELVAKKAHLTKKAARESVETFIEEVKKALSKGEKVVLSGFGTFKVVHVKDKPVIIPNTKERKVVKGHRAARFTPGKTLKKAVK</sequence>
<keyword evidence="1" id="KW-0226">DNA condensation</keyword>
<comment type="caution">
    <text evidence="4">The sequence shown here is derived from an EMBL/GenBank/DDBJ whole genome shotgun (WGS) entry which is preliminary data.</text>
</comment>
<protein>
    <recommendedName>
        <fullName evidence="6">DNA-binding protein</fullName>
    </recommendedName>
</protein>
<evidence type="ECO:0000256" key="3">
    <source>
        <dbReference type="RuleBase" id="RU003939"/>
    </source>
</evidence>
<dbReference type="Gene3D" id="4.10.520.10">
    <property type="entry name" value="IHF-like DNA-binding proteins"/>
    <property type="match status" value="1"/>
</dbReference>
<dbReference type="Pfam" id="PF00216">
    <property type="entry name" value="Bac_DNA_binding"/>
    <property type="match status" value="1"/>
</dbReference>
<dbReference type="InterPro" id="IPR010992">
    <property type="entry name" value="IHF-like_DNA-bd_dom_sf"/>
</dbReference>
<evidence type="ECO:0008006" key="6">
    <source>
        <dbReference type="Google" id="ProtNLM"/>
    </source>
</evidence>
<evidence type="ECO:0000313" key="5">
    <source>
        <dbReference type="Proteomes" id="UP000178176"/>
    </source>
</evidence>
<dbReference type="AlphaFoldDB" id="A0A1F4YGC6"/>
<proteinExistence type="inferred from homology"/>
<organism evidence="4 5">
    <name type="scientific">Candidatus Amesbacteria bacterium RIFCSPHIGHO2_01_FULL_48_32b</name>
    <dbReference type="NCBI Taxonomy" id="1797253"/>
    <lineage>
        <taxon>Bacteria</taxon>
        <taxon>Candidatus Amesiibacteriota</taxon>
    </lineage>
</organism>